<dbReference type="EC" id="3.1.3.2" evidence="3"/>
<keyword evidence="8" id="KW-0812">Transmembrane</keyword>
<keyword evidence="5" id="KW-0378">Hydrolase</keyword>
<dbReference type="AlphaFoldDB" id="A0A3R7PCD0"/>
<dbReference type="PANTHER" id="PTHR11567">
    <property type="entry name" value="ACID PHOSPHATASE-RELATED"/>
    <property type="match status" value="1"/>
</dbReference>
<evidence type="ECO:0000256" key="7">
    <source>
        <dbReference type="ARBA" id="ARBA00023180"/>
    </source>
</evidence>
<evidence type="ECO:0000256" key="4">
    <source>
        <dbReference type="ARBA" id="ARBA00022729"/>
    </source>
</evidence>
<proteinExistence type="inferred from homology"/>
<dbReference type="PROSITE" id="PS00616">
    <property type="entry name" value="HIS_ACID_PHOSPHAT_1"/>
    <property type="match status" value="1"/>
</dbReference>
<sequence length="416" mass="47554">MVSYFRNSFAFLGFLSVLVLGYGQEDTGSLELVQMMYRHGDRAPITLYPNDPHNATIWPNGLGQLTKRGKAMQYALGRWLRNRYKNFISEKWIPEEVYVRSTDVDAPEPCNLAALYYPETPERFEDDVAWLPTPIHTAPLSEDLLLSVDQSCPRIQKELVRQEELPVVKNVTQESQKLFQFLTEKSGQNVTTILDVDYLYDTLRIEALYNLTLPEWTHDVLPAMKELSDFSFEIVALSEELKRLRAGPIIGEMGKNMREKAAGNTPQQKMFMYSAHDTTLAQLLLGLGVFNNVAPPYATTFIIELHRHNENEHYVKMFLRNDTKIIDPPYELHLPGCPEPCTLDDWLSITSQVVPEDWAAECNADEDVVEMATETLVAISVAVFLGILLLLLVIFNLCQWKQSKHFNYQAVPNNFS</sequence>
<evidence type="ECO:0000256" key="2">
    <source>
        <dbReference type="ARBA" id="ARBA00005375"/>
    </source>
</evidence>
<dbReference type="GO" id="GO:0003993">
    <property type="term" value="F:acid phosphatase activity"/>
    <property type="evidence" value="ECO:0007669"/>
    <property type="project" value="UniProtKB-EC"/>
</dbReference>
<evidence type="ECO:0000256" key="5">
    <source>
        <dbReference type="ARBA" id="ARBA00022801"/>
    </source>
</evidence>
<dbReference type="InterPro" id="IPR000560">
    <property type="entry name" value="His_Pase_clade-2"/>
</dbReference>
<accession>A0A3R7PCD0</accession>
<feature type="transmembrane region" description="Helical" evidence="8">
    <location>
        <begin position="376"/>
        <end position="398"/>
    </location>
</feature>
<feature type="chain" id="PRO_5018651206" description="acid phosphatase" evidence="9">
    <location>
        <begin position="24"/>
        <end position="416"/>
    </location>
</feature>
<dbReference type="SUPFAM" id="SSF53254">
    <property type="entry name" value="Phosphoglycerate mutase-like"/>
    <property type="match status" value="1"/>
</dbReference>
<dbReference type="Proteomes" id="UP000283509">
    <property type="component" value="Unassembled WGS sequence"/>
</dbReference>
<name>A0A3R7PCD0_PENVA</name>
<keyword evidence="6" id="KW-1015">Disulfide bond</keyword>
<evidence type="ECO:0000313" key="10">
    <source>
        <dbReference type="EMBL" id="ROT61265.1"/>
    </source>
</evidence>
<evidence type="ECO:0000256" key="8">
    <source>
        <dbReference type="SAM" id="Phobius"/>
    </source>
</evidence>
<dbReference type="STRING" id="6689.A0A3R7PCD0"/>
<protein>
    <recommendedName>
        <fullName evidence="3">acid phosphatase</fullName>
        <ecNumber evidence="3">3.1.3.2</ecNumber>
    </recommendedName>
</protein>
<comment type="caution">
    <text evidence="10">The sequence shown here is derived from an EMBL/GenBank/DDBJ whole genome shotgun (WGS) entry which is preliminary data.</text>
</comment>
<evidence type="ECO:0000256" key="1">
    <source>
        <dbReference type="ARBA" id="ARBA00000032"/>
    </source>
</evidence>
<dbReference type="CDD" id="cd07061">
    <property type="entry name" value="HP_HAP_like"/>
    <property type="match status" value="1"/>
</dbReference>
<feature type="signal peptide" evidence="9">
    <location>
        <begin position="1"/>
        <end position="23"/>
    </location>
</feature>
<reference evidence="10 11" key="1">
    <citation type="submission" date="2018-04" db="EMBL/GenBank/DDBJ databases">
        <authorList>
            <person name="Zhang X."/>
            <person name="Yuan J."/>
            <person name="Li F."/>
            <person name="Xiang J."/>
        </authorList>
    </citation>
    <scope>NUCLEOTIDE SEQUENCE [LARGE SCALE GENOMIC DNA]</scope>
    <source>
        <tissue evidence="10">Muscle</tissue>
    </source>
</reference>
<keyword evidence="11" id="KW-1185">Reference proteome</keyword>
<evidence type="ECO:0000256" key="6">
    <source>
        <dbReference type="ARBA" id="ARBA00023157"/>
    </source>
</evidence>
<keyword evidence="8" id="KW-0472">Membrane</keyword>
<evidence type="ECO:0000256" key="9">
    <source>
        <dbReference type="SAM" id="SignalP"/>
    </source>
</evidence>
<reference evidence="10 11" key="2">
    <citation type="submission" date="2019-01" db="EMBL/GenBank/DDBJ databases">
        <title>The decoding of complex shrimp genome reveals the adaptation for benthos swimmer, frequently molting mechanism and breeding impact on genome.</title>
        <authorList>
            <person name="Sun Y."/>
            <person name="Gao Y."/>
            <person name="Yu Y."/>
        </authorList>
    </citation>
    <scope>NUCLEOTIDE SEQUENCE [LARGE SCALE GENOMIC DNA]</scope>
    <source>
        <tissue evidence="10">Muscle</tissue>
    </source>
</reference>
<dbReference type="InterPro" id="IPR033379">
    <property type="entry name" value="Acid_Pase_AS"/>
</dbReference>
<dbReference type="PANTHER" id="PTHR11567:SF211">
    <property type="entry name" value="PROSTATIC ACID PHOSPHATASE"/>
    <property type="match status" value="1"/>
</dbReference>
<dbReference type="InterPro" id="IPR029033">
    <property type="entry name" value="His_PPase_superfam"/>
</dbReference>
<comment type="catalytic activity">
    <reaction evidence="1">
        <text>a phosphate monoester + H2O = an alcohol + phosphate</text>
        <dbReference type="Rhea" id="RHEA:15017"/>
        <dbReference type="ChEBI" id="CHEBI:15377"/>
        <dbReference type="ChEBI" id="CHEBI:30879"/>
        <dbReference type="ChEBI" id="CHEBI:43474"/>
        <dbReference type="ChEBI" id="CHEBI:67140"/>
        <dbReference type="EC" id="3.1.3.2"/>
    </reaction>
</comment>
<dbReference type="InterPro" id="IPR050645">
    <property type="entry name" value="Histidine_acid_phosphatase"/>
</dbReference>
<dbReference type="Pfam" id="PF00328">
    <property type="entry name" value="His_Phos_2"/>
    <property type="match status" value="1"/>
</dbReference>
<evidence type="ECO:0000313" key="11">
    <source>
        <dbReference type="Proteomes" id="UP000283509"/>
    </source>
</evidence>
<dbReference type="OrthoDB" id="10257284at2759"/>
<dbReference type="EMBL" id="QCYY01004264">
    <property type="protein sequence ID" value="ROT61265.1"/>
    <property type="molecule type" value="Genomic_DNA"/>
</dbReference>
<comment type="similarity">
    <text evidence="2">Belongs to the histidine acid phosphatase family.</text>
</comment>
<gene>
    <name evidence="10" type="ORF">C7M84_020968</name>
</gene>
<keyword evidence="7" id="KW-0325">Glycoprotein</keyword>
<organism evidence="10 11">
    <name type="scientific">Penaeus vannamei</name>
    <name type="common">Whiteleg shrimp</name>
    <name type="synonym">Litopenaeus vannamei</name>
    <dbReference type="NCBI Taxonomy" id="6689"/>
    <lineage>
        <taxon>Eukaryota</taxon>
        <taxon>Metazoa</taxon>
        <taxon>Ecdysozoa</taxon>
        <taxon>Arthropoda</taxon>
        <taxon>Crustacea</taxon>
        <taxon>Multicrustacea</taxon>
        <taxon>Malacostraca</taxon>
        <taxon>Eumalacostraca</taxon>
        <taxon>Eucarida</taxon>
        <taxon>Decapoda</taxon>
        <taxon>Dendrobranchiata</taxon>
        <taxon>Penaeoidea</taxon>
        <taxon>Penaeidae</taxon>
        <taxon>Penaeus</taxon>
    </lineage>
</organism>
<keyword evidence="4 9" id="KW-0732">Signal</keyword>
<dbReference type="Gene3D" id="3.40.50.1240">
    <property type="entry name" value="Phosphoglycerate mutase-like"/>
    <property type="match status" value="1"/>
</dbReference>
<keyword evidence="8" id="KW-1133">Transmembrane helix</keyword>
<evidence type="ECO:0000256" key="3">
    <source>
        <dbReference type="ARBA" id="ARBA00012646"/>
    </source>
</evidence>